<gene>
    <name evidence="3" type="ORF">PSACC_03654</name>
</gene>
<dbReference type="Proteomes" id="UP000240830">
    <property type="component" value="Unassembled WGS sequence"/>
</dbReference>
<feature type="region of interest" description="Disordered" evidence="1">
    <location>
        <begin position="1102"/>
        <end position="1168"/>
    </location>
</feature>
<comment type="caution">
    <text evidence="3">The sequence shown here is derived from an EMBL/GenBank/DDBJ whole genome shotgun (WGS) entry which is preliminary data.</text>
</comment>
<feature type="signal peptide" evidence="2">
    <location>
        <begin position="1"/>
        <end position="19"/>
    </location>
</feature>
<evidence type="ECO:0008006" key="5">
    <source>
        <dbReference type="Google" id="ProtNLM"/>
    </source>
</evidence>
<evidence type="ECO:0000256" key="1">
    <source>
        <dbReference type="SAM" id="MobiDB-lite"/>
    </source>
</evidence>
<reference evidence="3 4" key="1">
    <citation type="submission" date="2016-10" db="EMBL/GenBank/DDBJ databases">
        <title>The genome of Paramicrosporidium saccamoebae is the missing link in understanding Cryptomycota and Microsporidia evolution.</title>
        <authorList>
            <person name="Quandt C.A."/>
            <person name="Beaudet D."/>
            <person name="Corsaro D."/>
            <person name="Michel R."/>
            <person name="Corradi N."/>
            <person name="James T."/>
        </authorList>
    </citation>
    <scope>NUCLEOTIDE SEQUENCE [LARGE SCALE GENOMIC DNA]</scope>
    <source>
        <strain evidence="3 4">KSL3</strain>
    </source>
</reference>
<keyword evidence="4" id="KW-1185">Reference proteome</keyword>
<proteinExistence type="predicted"/>
<evidence type="ECO:0000313" key="4">
    <source>
        <dbReference type="Proteomes" id="UP000240830"/>
    </source>
</evidence>
<evidence type="ECO:0000256" key="2">
    <source>
        <dbReference type="SAM" id="SignalP"/>
    </source>
</evidence>
<dbReference type="EMBL" id="MTSL01000219">
    <property type="protein sequence ID" value="PJF16465.1"/>
    <property type="molecule type" value="Genomic_DNA"/>
</dbReference>
<dbReference type="AlphaFoldDB" id="A0A2H9TFH4"/>
<accession>A0A2H9TFH4</accession>
<organism evidence="3 4">
    <name type="scientific">Paramicrosporidium saccamoebae</name>
    <dbReference type="NCBI Taxonomy" id="1246581"/>
    <lineage>
        <taxon>Eukaryota</taxon>
        <taxon>Fungi</taxon>
        <taxon>Fungi incertae sedis</taxon>
        <taxon>Cryptomycota</taxon>
        <taxon>Cryptomycota incertae sedis</taxon>
        <taxon>Paramicrosporidium</taxon>
    </lineage>
</organism>
<keyword evidence="2" id="KW-0732">Signal</keyword>
<protein>
    <recommendedName>
        <fullName evidence="5">HECT domain-containing protein</fullName>
    </recommendedName>
</protein>
<feature type="compositionally biased region" description="Acidic residues" evidence="1">
    <location>
        <begin position="1114"/>
        <end position="1134"/>
    </location>
</feature>
<feature type="compositionally biased region" description="Basic and acidic residues" evidence="1">
    <location>
        <begin position="1152"/>
        <end position="1168"/>
    </location>
</feature>
<sequence length="1168" mass="132119">MLSILSLYILLQVLRYCMAGGIDCKDWVKRLNAKENDALSTIEDNWDSCGPAFLEDASPEGIEMLFQNLKNCSVVAIYQIVYDITDTDKFASRINVEQLEILITNGATISSRFFAEVADIENFSDSSESRAGLSENLLEYYDGPMKNTSWMTPKQFKLFGSKLDKKILCENLESYSINSNLLDSISLECFRGLVRSDLSLDTWSKICPEIIEEWTNHLEEDLPKVPSRNYLVFPVSVYQKILELSKLLTFLPDCSHLNKKRMRRVSLSDIGQARFAEIARERPDVAEMLLESPESELPDDIFASCGGNEMKIFEPMLKSSAALNKPEIIEHISRDVEDADHYCKSVSIETYKTQLWLRDSCSDKCRSFISVPDGYNKDDVPELSNDKTVWESHITRINNLKSDSLENYLDLQNTLWLIKLRKKFCELMAEKITEGTLDHLEHLNSSVLGAIGAECALALSSHITNNVARKLGPQAFQLFTAGDFKLRLADLCSEQVHHLSKRVPKELSAFTKIKTADILDCSDDTFGVLTDSQMDEMQKAPEHNEWIAFRRRAGQLIKNSWQGNLKRSFNTCCGFRNRETLGFEYTECINVLARIITRTSDNSGITSLYVLFDGADILPLLYELPNKSVLLKEITRSSFDLAEDFITAHNGQRYDLAQSLQMIKAVPRILAHPKSSVAHDDTYGDGPLRSWLGELLDMMKTTMISSMSDVDASVVKFKFPIKGNDGFPAGFLAGKAMQQNVKLPFPIDPEFYGIVLNASEDEIETYFKETYAHELAIFRDQNLYQRVMGDDFEPTPEEMGQFEQNQAKSPKEMERARNKAWFNRNKEDARWAPLDKLTFNGFESQTNYNLYEIPREGLDLEEWYAKCEAVYSGFEYENMEEFFDQFSERCLQEFKTFVESFRLGLDHFLKMPDSPVINKQPFSEMLASKINGTLLTAEEVFPKINVEEGVDIDSEYGPVDRKLFLKTFLECLTPKQLSKFVAVWTGAASTDLDFVKPKVSFYAPSNDHIPFDSCDANKQMCAKSSSVVIRDGEEHEAFLRQFSARLRDVTGSTDDLVDPLSHGKKCVDFYPSVGSATCFATLRLPEQGARETVEALIELLNDDPSNTQDVPPPLEDDGPPSLEDDGPPPLEDDVSFPLEGVSLAVENAVPLREGDPSEAEASRESNSS</sequence>
<evidence type="ECO:0000313" key="3">
    <source>
        <dbReference type="EMBL" id="PJF16465.1"/>
    </source>
</evidence>
<name>A0A2H9TFH4_9FUNG</name>
<feature type="chain" id="PRO_5014122104" description="HECT domain-containing protein" evidence="2">
    <location>
        <begin position="20"/>
        <end position="1168"/>
    </location>
</feature>